<sequence>MVNKEKYRQGTITPALLIIASAFIIAIYGLLFILSLQFDYSNRQIASEKAVNIAEAGINYYQWHLIKSPGDYQDGTEDPDGPYIHDYTDPQGDVIGQFSLSITPPSQASSIVTISSTGYTNQYPKIKRTIVAKYGKVSLTAFAFVHNSNLWFGKSITVNGPVFSNGGIRMDGTNTSTVQSAKQTYICGVESGCDEDGEEKPGIWGTGDDETLWEFPVPPIDFAGIYVNFSQMQGAAESEGLYLPPSGDQGYQIIFNSDGTFNLYEVTGVDYIKGYTPEVGCQDLYQVILDKVLVGTYNVSDTPVIFVEDTLWIEGTLKGEITVAAARFPLGSYTTYIYIPNNLIYLAKDGTNSLGLIGRDDIIMTRDVPDYYEINGALLAQQGRIIRHHYGIQGCKSSGSDKNKNEFIFYGSMISKDRSYWNFSSGPGVPASGFVKSTLTFDPDMANDPPSYFPATQYQLISWKEE</sequence>
<reference evidence="2 3" key="1">
    <citation type="journal article" date="2015" name="Nature">
        <title>rRNA introns, odd ribosomes, and small enigmatic genomes across a large radiation of phyla.</title>
        <authorList>
            <person name="Brown C.T."/>
            <person name="Hug L.A."/>
            <person name="Thomas B.C."/>
            <person name="Sharon I."/>
            <person name="Castelle C.J."/>
            <person name="Singh A."/>
            <person name="Wilkins M.J."/>
            <person name="Williams K.H."/>
            <person name="Banfield J.F."/>
        </authorList>
    </citation>
    <scope>NUCLEOTIDE SEQUENCE [LARGE SCALE GENOMIC DNA]</scope>
</reference>
<proteinExistence type="predicted"/>
<keyword evidence="1" id="KW-1133">Transmembrane helix</keyword>
<protein>
    <submittedName>
        <fullName evidence="2">Uncharacterized protein</fullName>
    </submittedName>
</protein>
<feature type="transmembrane region" description="Helical" evidence="1">
    <location>
        <begin position="12"/>
        <end position="34"/>
    </location>
</feature>
<evidence type="ECO:0000256" key="1">
    <source>
        <dbReference type="SAM" id="Phobius"/>
    </source>
</evidence>
<evidence type="ECO:0000313" key="3">
    <source>
        <dbReference type="Proteomes" id="UP000034591"/>
    </source>
</evidence>
<keyword evidence="1" id="KW-0472">Membrane</keyword>
<keyword evidence="1" id="KW-0812">Transmembrane</keyword>
<organism evidence="2 3">
    <name type="scientific">Candidatus Woesebacteria bacterium GW2011_GWA1_37_7</name>
    <dbReference type="NCBI Taxonomy" id="1618545"/>
    <lineage>
        <taxon>Bacteria</taxon>
        <taxon>Candidatus Woeseibacteriota</taxon>
    </lineage>
</organism>
<dbReference type="AlphaFoldDB" id="A0A0G0KB14"/>
<evidence type="ECO:0000313" key="2">
    <source>
        <dbReference type="EMBL" id="KKQ37771.1"/>
    </source>
</evidence>
<dbReference type="Proteomes" id="UP000034591">
    <property type="component" value="Unassembled WGS sequence"/>
</dbReference>
<dbReference type="STRING" id="1618545.US53_C0009G0002"/>
<gene>
    <name evidence="2" type="ORF">US53_C0009G0002</name>
</gene>
<accession>A0A0G0KB14</accession>
<name>A0A0G0KB14_9BACT</name>
<comment type="caution">
    <text evidence="2">The sequence shown here is derived from an EMBL/GenBank/DDBJ whole genome shotgun (WGS) entry which is preliminary data.</text>
</comment>
<dbReference type="EMBL" id="LBTI01000009">
    <property type="protein sequence ID" value="KKQ37771.1"/>
    <property type="molecule type" value="Genomic_DNA"/>
</dbReference>